<dbReference type="EMBL" id="JAWWNJ010000009">
    <property type="protein sequence ID" value="KAK7048584.1"/>
    <property type="molecule type" value="Genomic_DNA"/>
</dbReference>
<name>A0AAW0DBK5_9AGAR</name>
<evidence type="ECO:0000313" key="2">
    <source>
        <dbReference type="Proteomes" id="UP001362999"/>
    </source>
</evidence>
<comment type="caution">
    <text evidence="1">The sequence shown here is derived from an EMBL/GenBank/DDBJ whole genome shotgun (WGS) entry which is preliminary data.</text>
</comment>
<organism evidence="1 2">
    <name type="scientific">Favolaschia claudopus</name>
    <dbReference type="NCBI Taxonomy" id="2862362"/>
    <lineage>
        <taxon>Eukaryota</taxon>
        <taxon>Fungi</taxon>
        <taxon>Dikarya</taxon>
        <taxon>Basidiomycota</taxon>
        <taxon>Agaricomycotina</taxon>
        <taxon>Agaricomycetes</taxon>
        <taxon>Agaricomycetidae</taxon>
        <taxon>Agaricales</taxon>
        <taxon>Marasmiineae</taxon>
        <taxon>Mycenaceae</taxon>
        <taxon>Favolaschia</taxon>
    </lineage>
</organism>
<dbReference type="Gene3D" id="3.30.70.100">
    <property type="match status" value="2"/>
</dbReference>
<dbReference type="SUPFAM" id="SSF54909">
    <property type="entry name" value="Dimeric alpha+beta barrel"/>
    <property type="match status" value="2"/>
</dbReference>
<evidence type="ECO:0000313" key="1">
    <source>
        <dbReference type="EMBL" id="KAK7048584.1"/>
    </source>
</evidence>
<dbReference type="InterPro" id="IPR011008">
    <property type="entry name" value="Dimeric_a/b-barrel"/>
</dbReference>
<sequence>MVAIQITSFPASDAFIANPEIVKEPMELIKTADGYKGSVYGIKVEDKRTGYLVSIWESFEHREKLSQNPAFAGFGDKVKAALNGPLVRDHFDFSGSLEPALSAPIVEIVTFTLKPGASVEKLTSILAEVQKAGGGAPGLQGPAIMGQSVEDPSKLFVIVGWDSVEAHTTYVSQNPQAALRDQIFALAEPAIAHINAQKH</sequence>
<reference evidence="1 2" key="1">
    <citation type="journal article" date="2024" name="J Genomics">
        <title>Draft genome sequencing and assembly of Favolaschia claudopus CIRM-BRFM 2984 isolated from oak limbs.</title>
        <authorList>
            <person name="Navarro D."/>
            <person name="Drula E."/>
            <person name="Chaduli D."/>
            <person name="Cazenave R."/>
            <person name="Ahrendt S."/>
            <person name="Wang J."/>
            <person name="Lipzen A."/>
            <person name="Daum C."/>
            <person name="Barry K."/>
            <person name="Grigoriev I.V."/>
            <person name="Favel A."/>
            <person name="Rosso M.N."/>
            <person name="Martin F."/>
        </authorList>
    </citation>
    <scope>NUCLEOTIDE SEQUENCE [LARGE SCALE GENOMIC DNA]</scope>
    <source>
        <strain evidence="1 2">CIRM-BRFM 2984</strain>
    </source>
</reference>
<accession>A0AAW0DBK5</accession>
<protein>
    <recommendedName>
        <fullName evidence="3">ABM domain-containing protein</fullName>
    </recommendedName>
</protein>
<gene>
    <name evidence="1" type="ORF">R3P38DRAFT_2870280</name>
</gene>
<dbReference type="Proteomes" id="UP001362999">
    <property type="component" value="Unassembled WGS sequence"/>
</dbReference>
<keyword evidence="2" id="KW-1185">Reference proteome</keyword>
<evidence type="ECO:0008006" key="3">
    <source>
        <dbReference type="Google" id="ProtNLM"/>
    </source>
</evidence>
<proteinExistence type="predicted"/>
<dbReference type="AlphaFoldDB" id="A0AAW0DBK5"/>